<dbReference type="GO" id="GO:0046872">
    <property type="term" value="F:metal ion binding"/>
    <property type="evidence" value="ECO:0007669"/>
    <property type="project" value="UniProtKB-KW"/>
</dbReference>
<keyword evidence="3" id="KW-0479">Metal-binding</keyword>
<sequence length="368" mass="40801">MKEHEVNRKRLFALLKDMVDIYSPSGKEEELTDYLEEYIRERGLIVRRQSVDEGRDNLIIGSGTDSDGLLFLGHIDTVPAFDIEEFEFSQSGGRCYGLGTSDMKSGCAAMIEGFISAHEDGGLPESATLALVVGEEESGDGTAALLEKFSYKEALVAEPTGLQPCLEHFGYVEMLIRTYGYRRHAAMASRETNAVRCMLNYLLYLEDRIEEEPDTIINIRDLHSSESGFAVPDQCAAAVDLHIPPEVSSSDYAAEAQEFSNQHLNSSGASHYEIEFPTRTDGYTIDESVSLVRGLKEVYRQTHMEWKPAAFRSHSDANLLRDAGCHALILGPGQLSLAHTIDESVDFEEVVRAARIYSLLLKDLGISS</sequence>
<comment type="caution">
    <text evidence="7">The sequence shown here is derived from an EMBL/GenBank/DDBJ whole genome shotgun (WGS) entry which is preliminary data.</text>
</comment>
<comment type="similarity">
    <text evidence="2">Belongs to the peptidase M20A family.</text>
</comment>
<evidence type="ECO:0000313" key="7">
    <source>
        <dbReference type="EMBL" id="ORC38393.1"/>
    </source>
</evidence>
<keyword evidence="4" id="KW-0378">Hydrolase</keyword>
<evidence type="ECO:0000256" key="4">
    <source>
        <dbReference type="ARBA" id="ARBA00022801"/>
    </source>
</evidence>
<dbReference type="SUPFAM" id="SSF53187">
    <property type="entry name" value="Zn-dependent exopeptidases"/>
    <property type="match status" value="1"/>
</dbReference>
<dbReference type="Gene3D" id="3.30.70.360">
    <property type="match status" value="1"/>
</dbReference>
<dbReference type="Pfam" id="PF07687">
    <property type="entry name" value="M20_dimer"/>
    <property type="match status" value="1"/>
</dbReference>
<proteinExistence type="inferred from homology"/>
<dbReference type="Gene3D" id="3.40.630.10">
    <property type="entry name" value="Zn peptidases"/>
    <property type="match status" value="1"/>
</dbReference>
<dbReference type="EMBL" id="MWQY01000001">
    <property type="protein sequence ID" value="ORC38393.1"/>
    <property type="molecule type" value="Genomic_DNA"/>
</dbReference>
<dbReference type="PANTHER" id="PTHR43808">
    <property type="entry name" value="ACETYLORNITHINE DEACETYLASE"/>
    <property type="match status" value="1"/>
</dbReference>
<protein>
    <submittedName>
        <fullName evidence="7">Peptidase M20</fullName>
    </submittedName>
</protein>
<dbReference type="PANTHER" id="PTHR43808:SF8">
    <property type="entry name" value="PEPTIDASE M20 DIMERISATION DOMAIN-CONTAINING PROTEIN"/>
    <property type="match status" value="1"/>
</dbReference>
<evidence type="ECO:0000259" key="6">
    <source>
        <dbReference type="Pfam" id="PF07687"/>
    </source>
</evidence>
<evidence type="ECO:0000256" key="2">
    <source>
        <dbReference type="ARBA" id="ARBA00006247"/>
    </source>
</evidence>
<dbReference type="InterPro" id="IPR050072">
    <property type="entry name" value="Peptidase_M20A"/>
</dbReference>
<name>A0A1Y1S3C1_9SPIO</name>
<organism evidence="7 8">
    <name type="scientific">Marispirochaeta aestuarii</name>
    <dbReference type="NCBI Taxonomy" id="1963862"/>
    <lineage>
        <taxon>Bacteria</taxon>
        <taxon>Pseudomonadati</taxon>
        <taxon>Spirochaetota</taxon>
        <taxon>Spirochaetia</taxon>
        <taxon>Spirochaetales</taxon>
        <taxon>Spirochaetaceae</taxon>
        <taxon>Marispirochaeta</taxon>
    </lineage>
</organism>
<gene>
    <name evidence="7" type="ORF">B4O97_01150</name>
</gene>
<dbReference type="SUPFAM" id="SSF55031">
    <property type="entry name" value="Bacterial exopeptidase dimerisation domain"/>
    <property type="match status" value="1"/>
</dbReference>
<dbReference type="InterPro" id="IPR036264">
    <property type="entry name" value="Bact_exopeptidase_dim_dom"/>
</dbReference>
<keyword evidence="8" id="KW-1185">Reference proteome</keyword>
<dbReference type="Proteomes" id="UP000192343">
    <property type="component" value="Unassembled WGS sequence"/>
</dbReference>
<keyword evidence="5" id="KW-0862">Zinc</keyword>
<reference evidence="7 8" key="1">
    <citation type="submission" date="2017-03" db="EMBL/GenBank/DDBJ databases">
        <title>Draft Genome sequence of Marispirochaeta sp. strain JC444.</title>
        <authorList>
            <person name="Shivani Y."/>
            <person name="Subhash Y."/>
            <person name="Sasikala C."/>
            <person name="Ramana C."/>
        </authorList>
    </citation>
    <scope>NUCLEOTIDE SEQUENCE [LARGE SCALE GENOMIC DNA]</scope>
    <source>
        <strain evidence="7 8">JC444</strain>
    </source>
</reference>
<evidence type="ECO:0000256" key="1">
    <source>
        <dbReference type="ARBA" id="ARBA00001947"/>
    </source>
</evidence>
<dbReference type="RefSeq" id="WP_083047476.1">
    <property type="nucleotide sequence ID" value="NZ_MWQY01000001.1"/>
</dbReference>
<dbReference type="InterPro" id="IPR001261">
    <property type="entry name" value="ArgE/DapE_CS"/>
</dbReference>
<dbReference type="PROSITE" id="PS00758">
    <property type="entry name" value="ARGE_DAPE_CPG2_1"/>
    <property type="match status" value="1"/>
</dbReference>
<dbReference type="OrthoDB" id="9792335at2"/>
<dbReference type="InterPro" id="IPR002933">
    <property type="entry name" value="Peptidase_M20"/>
</dbReference>
<comment type="cofactor">
    <cofactor evidence="1">
        <name>Zn(2+)</name>
        <dbReference type="ChEBI" id="CHEBI:29105"/>
    </cofactor>
</comment>
<evidence type="ECO:0000256" key="5">
    <source>
        <dbReference type="ARBA" id="ARBA00022833"/>
    </source>
</evidence>
<dbReference type="GO" id="GO:0016787">
    <property type="term" value="F:hydrolase activity"/>
    <property type="evidence" value="ECO:0007669"/>
    <property type="project" value="UniProtKB-KW"/>
</dbReference>
<evidence type="ECO:0000313" key="8">
    <source>
        <dbReference type="Proteomes" id="UP000192343"/>
    </source>
</evidence>
<evidence type="ECO:0000256" key="3">
    <source>
        <dbReference type="ARBA" id="ARBA00022723"/>
    </source>
</evidence>
<accession>A0A1Y1S3C1</accession>
<feature type="domain" description="Peptidase M20 dimerisation" evidence="6">
    <location>
        <begin position="167"/>
        <end position="264"/>
    </location>
</feature>
<dbReference type="Pfam" id="PF01546">
    <property type="entry name" value="Peptidase_M20"/>
    <property type="match status" value="1"/>
</dbReference>
<dbReference type="AlphaFoldDB" id="A0A1Y1S3C1"/>
<dbReference type="STRING" id="1963862.B4O97_01150"/>
<dbReference type="InterPro" id="IPR011650">
    <property type="entry name" value="Peptidase_M20_dimer"/>
</dbReference>